<comment type="caution">
    <text evidence="2">The sequence shown here is derived from an EMBL/GenBank/DDBJ whole genome shotgun (WGS) entry which is preliminary data.</text>
</comment>
<name>A0A9D3WCR8_9ROSI</name>
<dbReference type="EMBL" id="JAIQCV010000002">
    <property type="protein sequence ID" value="KAH1121677.1"/>
    <property type="molecule type" value="Genomic_DNA"/>
</dbReference>
<dbReference type="Proteomes" id="UP000828251">
    <property type="component" value="Unassembled WGS sequence"/>
</dbReference>
<organism evidence="2 3">
    <name type="scientific">Gossypium stocksii</name>
    <dbReference type="NCBI Taxonomy" id="47602"/>
    <lineage>
        <taxon>Eukaryota</taxon>
        <taxon>Viridiplantae</taxon>
        <taxon>Streptophyta</taxon>
        <taxon>Embryophyta</taxon>
        <taxon>Tracheophyta</taxon>
        <taxon>Spermatophyta</taxon>
        <taxon>Magnoliopsida</taxon>
        <taxon>eudicotyledons</taxon>
        <taxon>Gunneridae</taxon>
        <taxon>Pentapetalae</taxon>
        <taxon>rosids</taxon>
        <taxon>malvids</taxon>
        <taxon>Malvales</taxon>
        <taxon>Malvaceae</taxon>
        <taxon>Malvoideae</taxon>
        <taxon>Gossypium</taxon>
    </lineage>
</organism>
<evidence type="ECO:0000256" key="1">
    <source>
        <dbReference type="SAM" id="MobiDB-lite"/>
    </source>
</evidence>
<dbReference type="AlphaFoldDB" id="A0A9D3WCR8"/>
<feature type="region of interest" description="Disordered" evidence="1">
    <location>
        <begin position="1"/>
        <end position="26"/>
    </location>
</feature>
<proteinExistence type="predicted"/>
<feature type="compositionally biased region" description="Basic residues" evidence="1">
    <location>
        <begin position="47"/>
        <end position="57"/>
    </location>
</feature>
<reference evidence="2 3" key="1">
    <citation type="journal article" date="2021" name="Plant Biotechnol. J.">
        <title>Multi-omics assisted identification of the key and species-specific regulatory components of drought-tolerant mechanisms in Gossypium stocksii.</title>
        <authorList>
            <person name="Yu D."/>
            <person name="Ke L."/>
            <person name="Zhang D."/>
            <person name="Wu Y."/>
            <person name="Sun Y."/>
            <person name="Mei J."/>
            <person name="Sun J."/>
            <person name="Sun Y."/>
        </authorList>
    </citation>
    <scope>NUCLEOTIDE SEQUENCE [LARGE SCALE GENOMIC DNA]</scope>
    <source>
        <strain evidence="3">cv. E1</strain>
        <tissue evidence="2">Leaf</tissue>
    </source>
</reference>
<feature type="compositionally biased region" description="Polar residues" evidence="1">
    <location>
        <begin position="1"/>
        <end position="11"/>
    </location>
</feature>
<accession>A0A9D3WCR8</accession>
<evidence type="ECO:0000313" key="2">
    <source>
        <dbReference type="EMBL" id="KAH1121677.1"/>
    </source>
</evidence>
<evidence type="ECO:0000313" key="3">
    <source>
        <dbReference type="Proteomes" id="UP000828251"/>
    </source>
</evidence>
<feature type="region of interest" description="Disordered" evidence="1">
    <location>
        <begin position="38"/>
        <end position="57"/>
    </location>
</feature>
<sequence length="57" mass="6625">MSRRISSLNTHKMSRQERMGRCGNTTCSSRSILNKLEDDQGCTKEKPKQRRHCDKEA</sequence>
<keyword evidence="3" id="KW-1185">Reference proteome</keyword>
<gene>
    <name evidence="2" type="ORF">J1N35_004837</name>
</gene>
<protein>
    <submittedName>
        <fullName evidence="2">Uncharacterized protein</fullName>
    </submittedName>
</protein>